<proteinExistence type="predicted"/>
<accession>A0A8X6IHX2</accession>
<sequence length="17" mass="1919">GKGHHRNSNLASHHPNR</sequence>
<keyword evidence="2" id="KW-1185">Reference proteome</keyword>
<dbReference type="AlphaFoldDB" id="A0A8X6IHX2"/>
<evidence type="ECO:0000313" key="1">
    <source>
        <dbReference type="EMBL" id="GFS46677.1"/>
    </source>
</evidence>
<dbReference type="EMBL" id="BMAV01026031">
    <property type="protein sequence ID" value="GFS46677.1"/>
    <property type="molecule type" value="Genomic_DNA"/>
</dbReference>
<name>A0A8X6IHX2_9ARAC</name>
<dbReference type="Proteomes" id="UP000886998">
    <property type="component" value="Unassembled WGS sequence"/>
</dbReference>
<evidence type="ECO:0000313" key="2">
    <source>
        <dbReference type="Proteomes" id="UP000886998"/>
    </source>
</evidence>
<gene>
    <name evidence="1" type="ORF">TNIN_289461</name>
</gene>
<reference evidence="1" key="1">
    <citation type="submission" date="2020-08" db="EMBL/GenBank/DDBJ databases">
        <title>Multicomponent nature underlies the extraordinary mechanical properties of spider dragline silk.</title>
        <authorList>
            <person name="Kono N."/>
            <person name="Nakamura H."/>
            <person name="Mori M."/>
            <person name="Yoshida Y."/>
            <person name="Ohtoshi R."/>
            <person name="Malay A.D."/>
            <person name="Moran D.A.P."/>
            <person name="Tomita M."/>
            <person name="Numata K."/>
            <person name="Arakawa K."/>
        </authorList>
    </citation>
    <scope>NUCLEOTIDE SEQUENCE</scope>
</reference>
<comment type="caution">
    <text evidence="1">The sequence shown here is derived from an EMBL/GenBank/DDBJ whole genome shotgun (WGS) entry which is preliminary data.</text>
</comment>
<feature type="non-terminal residue" evidence="1">
    <location>
        <position position="1"/>
    </location>
</feature>
<protein>
    <submittedName>
        <fullName evidence="1">Uncharacterized protein</fullName>
    </submittedName>
</protein>
<organism evidence="1 2">
    <name type="scientific">Trichonephila inaurata madagascariensis</name>
    <dbReference type="NCBI Taxonomy" id="2747483"/>
    <lineage>
        <taxon>Eukaryota</taxon>
        <taxon>Metazoa</taxon>
        <taxon>Ecdysozoa</taxon>
        <taxon>Arthropoda</taxon>
        <taxon>Chelicerata</taxon>
        <taxon>Arachnida</taxon>
        <taxon>Araneae</taxon>
        <taxon>Araneomorphae</taxon>
        <taxon>Entelegynae</taxon>
        <taxon>Araneoidea</taxon>
        <taxon>Nephilidae</taxon>
        <taxon>Trichonephila</taxon>
        <taxon>Trichonephila inaurata</taxon>
    </lineage>
</organism>